<evidence type="ECO:0000256" key="3">
    <source>
        <dbReference type="SAM" id="SignalP"/>
    </source>
</evidence>
<dbReference type="PROSITE" id="PS51677">
    <property type="entry name" value="NODB"/>
    <property type="match status" value="1"/>
</dbReference>
<reference evidence="6" key="1">
    <citation type="journal article" date="2019" name="Int. J. Syst. Evol. Microbiol.">
        <title>The Global Catalogue of Microorganisms (GCM) 10K type strain sequencing project: providing services to taxonomists for standard genome sequencing and annotation.</title>
        <authorList>
            <consortium name="The Broad Institute Genomics Platform"/>
            <consortium name="The Broad Institute Genome Sequencing Center for Infectious Disease"/>
            <person name="Wu L."/>
            <person name="Ma J."/>
        </authorList>
    </citation>
    <scope>NUCLEOTIDE SEQUENCE [LARGE SCALE GENOMIC DNA]</scope>
    <source>
        <strain evidence="6">JCM 9377</strain>
    </source>
</reference>
<protein>
    <recommendedName>
        <fullName evidence="4">NodB homology domain-containing protein</fullName>
    </recommendedName>
</protein>
<dbReference type="InterPro" id="IPR051398">
    <property type="entry name" value="Polysacch_Deacetylase"/>
</dbReference>
<accession>A0ABP6QIY7</accession>
<evidence type="ECO:0000256" key="1">
    <source>
        <dbReference type="ARBA" id="ARBA00004613"/>
    </source>
</evidence>
<dbReference type="PANTHER" id="PTHR34216">
    <property type="match status" value="1"/>
</dbReference>
<dbReference type="SUPFAM" id="SSF88713">
    <property type="entry name" value="Glycoside hydrolase/deacetylase"/>
    <property type="match status" value="1"/>
</dbReference>
<dbReference type="InterPro" id="IPR002509">
    <property type="entry name" value="NODB_dom"/>
</dbReference>
<dbReference type="RefSeq" id="WP_344833343.1">
    <property type="nucleotide sequence ID" value="NZ_BAAAUV010000015.1"/>
</dbReference>
<gene>
    <name evidence="5" type="ORF">GCM10010468_53090</name>
</gene>
<organism evidence="5 6">
    <name type="scientific">Actinocorallia longicatena</name>
    <dbReference type="NCBI Taxonomy" id="111803"/>
    <lineage>
        <taxon>Bacteria</taxon>
        <taxon>Bacillati</taxon>
        <taxon>Actinomycetota</taxon>
        <taxon>Actinomycetes</taxon>
        <taxon>Streptosporangiales</taxon>
        <taxon>Thermomonosporaceae</taxon>
        <taxon>Actinocorallia</taxon>
    </lineage>
</organism>
<feature type="domain" description="NodB homology" evidence="4">
    <location>
        <begin position="35"/>
        <end position="251"/>
    </location>
</feature>
<sequence length="513" mass="52960">MSSLKMRCLAIGLSAVAAGAAVYPAAPASAAPGKVVVSLTFDDGLSNQIENALPVLNKHGVKGSFYIVSRRIGGNGIMTEGQIKGLQNQGHEVGGHTVSHSDMLKLTQNEVRDELCNSRVDLKALGVRVTTLAYPFGHYDAGVQQAARDCGYNAARRVGPIRPDGGPVAAETLPAADVMAVRAPASFDNKTTAATIENYVENAIDAGGGWLPITFHTVCGTAPCADDYGVGANVMDQFLTWAKANPNVEFKTMDQVVGGAEKPAVPGPSRAADLKTAVEGPAQAKAGTTAAYTVSTTNGGLTAANGVKTVVNAPALTGIKAPGCAVAGTVITCDQGAIAATTEKKVIVTGKVNGAVGAVVKVSADATTTSTEWALPNKSEFGTLLLKASAKLKADMALKASTLGALKSKKTAKLKLTLVNRGGGTAKNVVLIAQLPKGLKIVSVAGCKRYGKHAIKCKASSFKPGATHTIWVKFKTPKLKKAVKVAFTAKVTTTSAETTKKNNKVRIVRKFVK</sequence>
<keyword evidence="6" id="KW-1185">Reference proteome</keyword>
<dbReference type="InterPro" id="IPR011330">
    <property type="entry name" value="Glyco_hydro/deAcase_b/a-brl"/>
</dbReference>
<evidence type="ECO:0000313" key="6">
    <source>
        <dbReference type="Proteomes" id="UP001501237"/>
    </source>
</evidence>
<dbReference type="PANTHER" id="PTHR34216:SF3">
    <property type="entry name" value="POLY-BETA-1,6-N-ACETYL-D-GLUCOSAMINE N-DEACETYLASE"/>
    <property type="match status" value="1"/>
</dbReference>
<keyword evidence="2 3" id="KW-0732">Signal</keyword>
<comment type="caution">
    <text evidence="5">The sequence shown here is derived from an EMBL/GenBank/DDBJ whole genome shotgun (WGS) entry which is preliminary data.</text>
</comment>
<evidence type="ECO:0000256" key="2">
    <source>
        <dbReference type="ARBA" id="ARBA00022729"/>
    </source>
</evidence>
<proteinExistence type="predicted"/>
<feature type="chain" id="PRO_5045077252" description="NodB homology domain-containing protein" evidence="3">
    <location>
        <begin position="31"/>
        <end position="513"/>
    </location>
</feature>
<evidence type="ECO:0000313" key="5">
    <source>
        <dbReference type="EMBL" id="GAA3225440.1"/>
    </source>
</evidence>
<evidence type="ECO:0000259" key="4">
    <source>
        <dbReference type="PROSITE" id="PS51677"/>
    </source>
</evidence>
<comment type="subcellular location">
    <subcellularLocation>
        <location evidence="1">Secreted</location>
    </subcellularLocation>
</comment>
<dbReference type="CDD" id="cd10967">
    <property type="entry name" value="CE4_GLA_like_6s"/>
    <property type="match status" value="1"/>
</dbReference>
<dbReference type="Pfam" id="PF01345">
    <property type="entry name" value="DUF11"/>
    <property type="match status" value="1"/>
</dbReference>
<dbReference type="InterPro" id="IPR001434">
    <property type="entry name" value="OmcB-like_DUF11"/>
</dbReference>
<dbReference type="Proteomes" id="UP001501237">
    <property type="component" value="Unassembled WGS sequence"/>
</dbReference>
<dbReference type="Gene3D" id="3.20.20.370">
    <property type="entry name" value="Glycoside hydrolase/deacetylase"/>
    <property type="match status" value="1"/>
</dbReference>
<dbReference type="EMBL" id="BAAAUV010000015">
    <property type="protein sequence ID" value="GAA3225440.1"/>
    <property type="molecule type" value="Genomic_DNA"/>
</dbReference>
<feature type="signal peptide" evidence="3">
    <location>
        <begin position="1"/>
        <end position="30"/>
    </location>
</feature>
<name>A0ABP6QIY7_9ACTN</name>
<dbReference type="Pfam" id="PF01522">
    <property type="entry name" value="Polysacc_deac_1"/>
    <property type="match status" value="1"/>
</dbReference>